<evidence type="ECO:0000313" key="2">
    <source>
        <dbReference type="Proteomes" id="UP000801492"/>
    </source>
</evidence>
<proteinExistence type="predicted"/>
<name>A0A8K0GCK3_IGNLU</name>
<dbReference type="Proteomes" id="UP000801492">
    <property type="component" value="Unassembled WGS sequence"/>
</dbReference>
<gene>
    <name evidence="1" type="ORF">ILUMI_09298</name>
</gene>
<accession>A0A8K0GCK3</accession>
<dbReference type="AlphaFoldDB" id="A0A8K0GCK3"/>
<keyword evidence="2" id="KW-1185">Reference proteome</keyword>
<sequence length="236" mass="28399">MYYISNYELRRAVLHLQPPRPEMSTSHPHLKHAAVLPKLHFNQVPPANLFREKQKGIHQNAANEALGKRKVKQFARPNKKPWFTREKKEAYIKCKECGTEENRHKYIETRNKVNNRVREIKEEYWQRFSNEIEMDLNQQQLKRISGETWTKFFQELYTGIEKEELVEQAQHEQREKKVEEHTNITEDEMQNAARKLKNRKSPNEDDIYELIKYSGTHVILEYTKLFNIILKQEKLP</sequence>
<comment type="caution">
    <text evidence="1">The sequence shown here is derived from an EMBL/GenBank/DDBJ whole genome shotgun (WGS) entry which is preliminary data.</text>
</comment>
<dbReference type="EMBL" id="VTPC01004679">
    <property type="protein sequence ID" value="KAF2896877.1"/>
    <property type="molecule type" value="Genomic_DNA"/>
</dbReference>
<organism evidence="1 2">
    <name type="scientific">Ignelater luminosus</name>
    <name type="common">Cucubano</name>
    <name type="synonym">Pyrophorus luminosus</name>
    <dbReference type="NCBI Taxonomy" id="2038154"/>
    <lineage>
        <taxon>Eukaryota</taxon>
        <taxon>Metazoa</taxon>
        <taxon>Ecdysozoa</taxon>
        <taxon>Arthropoda</taxon>
        <taxon>Hexapoda</taxon>
        <taxon>Insecta</taxon>
        <taxon>Pterygota</taxon>
        <taxon>Neoptera</taxon>
        <taxon>Endopterygota</taxon>
        <taxon>Coleoptera</taxon>
        <taxon>Polyphaga</taxon>
        <taxon>Elateriformia</taxon>
        <taxon>Elateroidea</taxon>
        <taxon>Elateridae</taxon>
        <taxon>Agrypninae</taxon>
        <taxon>Pyrophorini</taxon>
        <taxon>Ignelater</taxon>
    </lineage>
</organism>
<reference evidence="1" key="1">
    <citation type="submission" date="2019-08" db="EMBL/GenBank/DDBJ databases">
        <title>The genome of the North American firefly Photinus pyralis.</title>
        <authorList>
            <consortium name="Photinus pyralis genome working group"/>
            <person name="Fallon T.R."/>
            <person name="Sander Lower S.E."/>
            <person name="Weng J.-K."/>
        </authorList>
    </citation>
    <scope>NUCLEOTIDE SEQUENCE</scope>
    <source>
        <strain evidence="1">TRF0915ILg1</strain>
        <tissue evidence="1">Whole body</tissue>
    </source>
</reference>
<evidence type="ECO:0000313" key="1">
    <source>
        <dbReference type="EMBL" id="KAF2896877.1"/>
    </source>
</evidence>
<protein>
    <submittedName>
        <fullName evidence="1">Uncharacterized protein</fullName>
    </submittedName>
</protein>
<dbReference type="OrthoDB" id="6765124at2759"/>